<feature type="domain" description="GGDEF" evidence="1">
    <location>
        <begin position="351"/>
        <end position="486"/>
    </location>
</feature>
<dbReference type="Gene3D" id="3.30.450.40">
    <property type="match status" value="1"/>
</dbReference>
<dbReference type="InterPro" id="IPR003018">
    <property type="entry name" value="GAF"/>
</dbReference>
<dbReference type="FunFam" id="3.30.70.270:FF:000001">
    <property type="entry name" value="Diguanylate cyclase domain protein"/>
    <property type="match status" value="1"/>
</dbReference>
<dbReference type="SUPFAM" id="SSF55073">
    <property type="entry name" value="Nucleotide cyclase"/>
    <property type="match status" value="1"/>
</dbReference>
<dbReference type="CDD" id="cd01949">
    <property type="entry name" value="GGDEF"/>
    <property type="match status" value="1"/>
</dbReference>
<sequence>MVNIDLCIAIMAAVTSAIPSALIVINAKGQILHMVASKYSEKKCRRFVDKELFRIVKLIFGMPAADMVYNTYQECYHSGTPRELFKLEHITARGLKEYFQWHFFPEPSTGNTIIFVRNITETTLLTEEFLHITEQYATVNQELCVAMSKLDLHLMDLEQAHKKLAALYRITAIVQKTVNENEVLNEILDGITRELGFTCAAILLLDKDRQELTMKAHRGYSNNVRIPLGKGITGYAALTGQLIYVPDVRHDPRYIKGTHDGVSEVAVPLIVNNEIIGVLDVETNQAKRLQDYDLDLLRSLASQISMTIAHANHVSRVELQAITDGLTGLYNYRYFQTLFEREFKRAVRYKRPLSLLMIDIDNFKLYNDTYGHRQGDYIIRTIANIIRQNCRDVDIVVRYGGEEFAVLFPETTIDEALKIAERIRKAVAEYPFANKHSQPGGVLTVSMGVAGYPYDAQSETELIDHADLALYRAKRTSKNRVCLYRDHLDAN</sequence>
<dbReference type="InterPro" id="IPR029016">
    <property type="entry name" value="GAF-like_dom_sf"/>
</dbReference>
<reference evidence="3" key="1">
    <citation type="submission" date="2016-10" db="EMBL/GenBank/DDBJ databases">
        <authorList>
            <person name="Varghese N."/>
            <person name="Submissions S."/>
        </authorList>
    </citation>
    <scope>NUCLEOTIDE SEQUENCE [LARGE SCALE GENOMIC DNA]</scope>
    <source>
        <strain evidence="3">DSM 23256</strain>
    </source>
</reference>
<dbReference type="Pfam" id="PF00990">
    <property type="entry name" value="GGDEF"/>
    <property type="match status" value="1"/>
</dbReference>
<dbReference type="GO" id="GO:0052621">
    <property type="term" value="F:diguanylate cyclase activity"/>
    <property type="evidence" value="ECO:0007669"/>
    <property type="project" value="TreeGrafter"/>
</dbReference>
<dbReference type="STRING" id="1123285.SAMN05660235_02034"/>
<keyword evidence="3" id="KW-1185">Reference proteome</keyword>
<dbReference type="Proteomes" id="UP000243333">
    <property type="component" value="Unassembled WGS sequence"/>
</dbReference>
<dbReference type="InterPro" id="IPR000160">
    <property type="entry name" value="GGDEF_dom"/>
</dbReference>
<dbReference type="SMART" id="SM00267">
    <property type="entry name" value="GGDEF"/>
    <property type="match status" value="1"/>
</dbReference>
<dbReference type="GO" id="GO:1902201">
    <property type="term" value="P:negative regulation of bacterial-type flagellum-dependent cell motility"/>
    <property type="evidence" value="ECO:0007669"/>
    <property type="project" value="TreeGrafter"/>
</dbReference>
<protein>
    <submittedName>
        <fullName evidence="2">Diguanylate cyclase with GAF sensor</fullName>
    </submittedName>
</protein>
<dbReference type="AlphaFoldDB" id="A0A1G7M6E9"/>
<dbReference type="NCBIfam" id="TIGR00254">
    <property type="entry name" value="GGDEF"/>
    <property type="match status" value="1"/>
</dbReference>
<evidence type="ECO:0000313" key="3">
    <source>
        <dbReference type="Proteomes" id="UP000243333"/>
    </source>
</evidence>
<organism evidence="2 3">
    <name type="scientific">Sporolituus thermophilus DSM 23256</name>
    <dbReference type="NCBI Taxonomy" id="1123285"/>
    <lineage>
        <taxon>Bacteria</taxon>
        <taxon>Bacillati</taxon>
        <taxon>Bacillota</taxon>
        <taxon>Negativicutes</taxon>
        <taxon>Selenomonadales</taxon>
        <taxon>Sporomusaceae</taxon>
        <taxon>Sporolituus</taxon>
    </lineage>
</organism>
<dbReference type="SMART" id="SM00065">
    <property type="entry name" value="GAF"/>
    <property type="match status" value="1"/>
</dbReference>
<dbReference type="PANTHER" id="PTHR45138">
    <property type="entry name" value="REGULATORY COMPONENTS OF SENSORY TRANSDUCTION SYSTEM"/>
    <property type="match status" value="1"/>
</dbReference>
<dbReference type="InterPro" id="IPR029787">
    <property type="entry name" value="Nucleotide_cyclase"/>
</dbReference>
<dbReference type="InterPro" id="IPR050469">
    <property type="entry name" value="Diguanylate_Cyclase"/>
</dbReference>
<dbReference type="SUPFAM" id="SSF55781">
    <property type="entry name" value="GAF domain-like"/>
    <property type="match status" value="1"/>
</dbReference>
<name>A0A1G7M6E9_9FIRM</name>
<proteinExistence type="predicted"/>
<accession>A0A1G7M6E9</accession>
<dbReference type="PANTHER" id="PTHR45138:SF9">
    <property type="entry name" value="DIGUANYLATE CYCLASE DGCM-RELATED"/>
    <property type="match status" value="1"/>
</dbReference>
<dbReference type="GO" id="GO:0005886">
    <property type="term" value="C:plasma membrane"/>
    <property type="evidence" value="ECO:0007669"/>
    <property type="project" value="TreeGrafter"/>
</dbReference>
<dbReference type="InterPro" id="IPR043128">
    <property type="entry name" value="Rev_trsase/Diguanyl_cyclase"/>
</dbReference>
<dbReference type="RefSeq" id="WP_171904648.1">
    <property type="nucleotide sequence ID" value="NZ_FNBU01000015.1"/>
</dbReference>
<dbReference type="EMBL" id="FNBU01000015">
    <property type="protein sequence ID" value="SDF57264.1"/>
    <property type="molecule type" value="Genomic_DNA"/>
</dbReference>
<evidence type="ECO:0000259" key="1">
    <source>
        <dbReference type="PROSITE" id="PS50887"/>
    </source>
</evidence>
<evidence type="ECO:0000313" key="2">
    <source>
        <dbReference type="EMBL" id="SDF57264.1"/>
    </source>
</evidence>
<gene>
    <name evidence="2" type="ORF">SAMN05660235_02034</name>
</gene>
<dbReference type="Gene3D" id="3.30.70.270">
    <property type="match status" value="1"/>
</dbReference>
<dbReference type="GO" id="GO:0043709">
    <property type="term" value="P:cell adhesion involved in single-species biofilm formation"/>
    <property type="evidence" value="ECO:0007669"/>
    <property type="project" value="TreeGrafter"/>
</dbReference>
<dbReference type="PROSITE" id="PS50887">
    <property type="entry name" value="GGDEF"/>
    <property type="match status" value="1"/>
</dbReference>
<dbReference type="Pfam" id="PF13185">
    <property type="entry name" value="GAF_2"/>
    <property type="match status" value="1"/>
</dbReference>